<sequence length="288" mass="33157">MAGKGGFNPDRELSEICNKLWGLDENRLEPDKDYKMNLQRYTHYHNKGEVDQAKDPLFTFVTEEALQKPTFKAFVALLDNYATETGVAEEVTAQEIKENQMFIDRIMETEVMRYAHKQLSEKGKVPPDVRGFKHSLYDLWFKLYRRTRGMERGEADSSGFEHVFVGETKGGTDVIGFHNWIQFYLQEKRGHVDYKGWIPPRTRGKKRVADNTSQLVTLQFKWKDTVKPLGSSFIGTSPEFEIALYTILYHLGKNGPNQLEIEDYDVEIVVHFMGNKLGSSYPVALAQA</sequence>
<feature type="domain" description="EndoU" evidence="12">
    <location>
        <begin position="9"/>
        <end position="286"/>
    </location>
</feature>
<evidence type="ECO:0000256" key="1">
    <source>
        <dbReference type="ARBA" id="ARBA00001936"/>
    </source>
</evidence>
<keyword evidence="7 11" id="KW-0378">Hydrolase</keyword>
<evidence type="ECO:0000256" key="2">
    <source>
        <dbReference type="ARBA" id="ARBA00010168"/>
    </source>
</evidence>
<dbReference type="GO" id="GO:0016829">
    <property type="term" value="F:lyase activity"/>
    <property type="evidence" value="ECO:0007669"/>
    <property type="project" value="UniProtKB-KW"/>
</dbReference>
<name>A0A7M7NNF6_STRPU</name>
<dbReference type="GO" id="GO:0004521">
    <property type="term" value="F:RNA endonuclease activity"/>
    <property type="evidence" value="ECO:0000318"/>
    <property type="project" value="GO_Central"/>
</dbReference>
<proteinExistence type="inferred from homology"/>
<evidence type="ECO:0000313" key="14">
    <source>
        <dbReference type="Proteomes" id="UP000007110"/>
    </source>
</evidence>
<dbReference type="Proteomes" id="UP000007110">
    <property type="component" value="Unassembled WGS sequence"/>
</dbReference>
<keyword evidence="5 11" id="KW-0479">Metal-binding</keyword>
<evidence type="ECO:0000256" key="6">
    <source>
        <dbReference type="ARBA" id="ARBA00022759"/>
    </source>
</evidence>
<evidence type="ECO:0000256" key="3">
    <source>
        <dbReference type="ARBA" id="ARBA00011245"/>
    </source>
</evidence>
<keyword evidence="8 11" id="KW-0694">RNA-binding</keyword>
<dbReference type="InterPro" id="IPR039787">
    <property type="entry name" value="ENDOU"/>
</dbReference>
<dbReference type="GeneID" id="583987"/>
<organism evidence="13 14">
    <name type="scientific">Strongylocentrotus purpuratus</name>
    <name type="common">Purple sea urchin</name>
    <dbReference type="NCBI Taxonomy" id="7668"/>
    <lineage>
        <taxon>Eukaryota</taxon>
        <taxon>Metazoa</taxon>
        <taxon>Echinodermata</taxon>
        <taxon>Eleutherozoa</taxon>
        <taxon>Echinozoa</taxon>
        <taxon>Echinoidea</taxon>
        <taxon>Euechinoidea</taxon>
        <taxon>Echinacea</taxon>
        <taxon>Camarodonta</taxon>
        <taxon>Echinidea</taxon>
        <taxon>Strongylocentrotidae</taxon>
        <taxon>Strongylocentrotus</taxon>
    </lineage>
</organism>
<protein>
    <recommendedName>
        <fullName evidence="11">Uridylate-specific endoribonuclease</fullName>
        <ecNumber evidence="11">4.6.1.-</ecNumber>
    </recommendedName>
</protein>
<dbReference type="CDD" id="cd21159">
    <property type="entry name" value="XendoU"/>
    <property type="match status" value="1"/>
</dbReference>
<keyword evidence="4 11" id="KW-0540">Nuclease</keyword>
<evidence type="ECO:0000256" key="5">
    <source>
        <dbReference type="ARBA" id="ARBA00022723"/>
    </source>
</evidence>
<evidence type="ECO:0000256" key="11">
    <source>
        <dbReference type="RuleBase" id="RU367085"/>
    </source>
</evidence>
<dbReference type="GO" id="GO:0046872">
    <property type="term" value="F:metal ion binding"/>
    <property type="evidence" value="ECO:0007669"/>
    <property type="project" value="UniProtKB-UniRule"/>
</dbReference>
<dbReference type="EnsemblMetazoa" id="XM_030983451">
    <property type="protein sequence ID" value="XP_030839311"/>
    <property type="gene ID" value="LOC583987"/>
</dbReference>
<comment type="catalytic activity">
    <reaction evidence="11">
        <text>ribonucleotidyl-uridine-RNA = a 5'-end dephospho-uridine-RNA + a 3'-end 2',3'-cyclophospho-ribonucleotide-RNA</text>
        <dbReference type="Rhea" id="RHEA:67792"/>
        <dbReference type="Rhea" id="RHEA-COMP:10464"/>
        <dbReference type="Rhea" id="RHEA-COMP:17354"/>
        <dbReference type="Rhea" id="RHEA-COMP:17356"/>
        <dbReference type="ChEBI" id="CHEBI:83064"/>
        <dbReference type="ChEBI" id="CHEBI:173117"/>
        <dbReference type="ChEBI" id="CHEBI:173224"/>
    </reaction>
</comment>
<dbReference type="OMA" id="NWLYFAD"/>
<comment type="cofactor">
    <cofactor evidence="1 11">
        <name>Mn(2+)</name>
        <dbReference type="ChEBI" id="CHEBI:29035"/>
    </cofactor>
</comment>
<dbReference type="PANTHER" id="PTHR12439">
    <property type="entry name" value="PLACENTAL PROTEIN 11-RELATED"/>
    <property type="match status" value="1"/>
</dbReference>
<keyword evidence="9 11" id="KW-0464">Manganese</keyword>
<dbReference type="RefSeq" id="XP_030839311.1">
    <property type="nucleotide sequence ID" value="XM_030983451.1"/>
</dbReference>
<evidence type="ECO:0000256" key="9">
    <source>
        <dbReference type="ARBA" id="ARBA00023211"/>
    </source>
</evidence>
<dbReference type="AlphaFoldDB" id="A0A7M7NNF6"/>
<dbReference type="FunCoup" id="A0A7M7NNF6">
    <property type="interactions" value="2"/>
</dbReference>
<dbReference type="Pfam" id="PF09412">
    <property type="entry name" value="XendoU"/>
    <property type="match status" value="1"/>
</dbReference>
<evidence type="ECO:0000259" key="12">
    <source>
        <dbReference type="PROSITE" id="PS51959"/>
    </source>
</evidence>
<evidence type="ECO:0000256" key="8">
    <source>
        <dbReference type="ARBA" id="ARBA00022884"/>
    </source>
</evidence>
<dbReference type="SUPFAM" id="SSF142877">
    <property type="entry name" value="EndoU-like"/>
    <property type="match status" value="1"/>
</dbReference>
<dbReference type="PANTHER" id="PTHR12439:SF11">
    <property type="entry name" value="URIDYLATE-SPECIFIC ENDORIBONUCLEASE"/>
    <property type="match status" value="1"/>
</dbReference>
<evidence type="ECO:0000256" key="10">
    <source>
        <dbReference type="ARBA" id="ARBA00023239"/>
    </source>
</evidence>
<evidence type="ECO:0000256" key="4">
    <source>
        <dbReference type="ARBA" id="ARBA00022722"/>
    </source>
</evidence>
<keyword evidence="14" id="KW-1185">Reference proteome</keyword>
<dbReference type="InterPro" id="IPR037227">
    <property type="entry name" value="EndoU-like"/>
</dbReference>
<dbReference type="PROSITE" id="PS51959">
    <property type="entry name" value="ENDOU"/>
    <property type="match status" value="1"/>
</dbReference>
<comment type="subunit">
    <text evidence="3 11">Monomer.</text>
</comment>
<dbReference type="KEGG" id="spu:583987"/>
<keyword evidence="10" id="KW-0456">Lyase</keyword>
<evidence type="ECO:0000313" key="13">
    <source>
        <dbReference type="EnsemblMetazoa" id="XP_030839311"/>
    </source>
</evidence>
<dbReference type="GO" id="GO:0016787">
    <property type="term" value="F:hydrolase activity"/>
    <property type="evidence" value="ECO:0007669"/>
    <property type="project" value="UniProtKB-KW"/>
</dbReference>
<reference evidence="14" key="1">
    <citation type="submission" date="2015-02" db="EMBL/GenBank/DDBJ databases">
        <title>Genome sequencing for Strongylocentrotus purpuratus.</title>
        <authorList>
            <person name="Murali S."/>
            <person name="Liu Y."/>
            <person name="Vee V."/>
            <person name="English A."/>
            <person name="Wang M."/>
            <person name="Skinner E."/>
            <person name="Han Y."/>
            <person name="Muzny D.M."/>
            <person name="Worley K.C."/>
            <person name="Gibbs R.A."/>
        </authorList>
    </citation>
    <scope>NUCLEOTIDE SEQUENCE</scope>
</reference>
<dbReference type="GO" id="GO:0003723">
    <property type="term" value="F:RNA binding"/>
    <property type="evidence" value="ECO:0007669"/>
    <property type="project" value="UniProtKB-UniRule"/>
</dbReference>
<dbReference type="InterPro" id="IPR018998">
    <property type="entry name" value="EndoU_C"/>
</dbReference>
<reference evidence="13" key="2">
    <citation type="submission" date="2021-01" db="UniProtKB">
        <authorList>
            <consortium name="EnsemblMetazoa"/>
        </authorList>
    </citation>
    <scope>IDENTIFICATION</scope>
</reference>
<dbReference type="EC" id="4.6.1.-" evidence="11"/>
<comment type="similarity">
    <text evidence="2 11">Belongs to the ENDOU family.</text>
</comment>
<keyword evidence="6 11" id="KW-0255">Endonuclease</keyword>
<dbReference type="OrthoDB" id="430326at2759"/>
<accession>A0A7M7NNF6</accession>
<dbReference type="InParanoid" id="A0A7M7NNF6"/>
<evidence type="ECO:0000256" key="7">
    <source>
        <dbReference type="ARBA" id="ARBA00022801"/>
    </source>
</evidence>